<accession>A0A0C1MKG6</accession>
<feature type="transmembrane region" description="Helical" evidence="1">
    <location>
        <begin position="7"/>
        <end position="30"/>
    </location>
</feature>
<name>A0A0C1MKG6_9GAMM</name>
<dbReference type="Proteomes" id="UP000031327">
    <property type="component" value="Unassembled WGS sequence"/>
</dbReference>
<sequence>MIKFAQLLCGIFVLILGSAALTAMLFPSVINEPSGFNAVTEYGFTNLRTLGAPTLSLAIITAIGIYKKSWLLILPASMYFFFNFSARVISTMVEGYEPVMLFGLVFTFSLFITSQVALHLFRKAN</sequence>
<evidence type="ECO:0000313" key="2">
    <source>
        <dbReference type="EMBL" id="KID57539.1"/>
    </source>
</evidence>
<proteinExistence type="predicted"/>
<evidence type="ECO:0000256" key="1">
    <source>
        <dbReference type="SAM" id="Phobius"/>
    </source>
</evidence>
<keyword evidence="1" id="KW-0812">Transmembrane</keyword>
<evidence type="ECO:0000313" key="3">
    <source>
        <dbReference type="Proteomes" id="UP000031327"/>
    </source>
</evidence>
<organism evidence="2 3">
    <name type="scientific">Pseudoalteromonas luteoviolacea</name>
    <dbReference type="NCBI Taxonomy" id="43657"/>
    <lineage>
        <taxon>Bacteria</taxon>
        <taxon>Pseudomonadati</taxon>
        <taxon>Pseudomonadota</taxon>
        <taxon>Gammaproteobacteria</taxon>
        <taxon>Alteromonadales</taxon>
        <taxon>Pseudoalteromonadaceae</taxon>
        <taxon>Pseudoalteromonas</taxon>
    </lineage>
</organism>
<keyword evidence="1" id="KW-1133">Transmembrane helix</keyword>
<evidence type="ECO:0008006" key="4">
    <source>
        <dbReference type="Google" id="ProtNLM"/>
    </source>
</evidence>
<dbReference type="OrthoDB" id="6311021at2"/>
<reference evidence="2 3" key="1">
    <citation type="submission" date="2014-12" db="EMBL/GenBank/DDBJ databases">
        <title>Draft Genome Sequence of Pseudoalteromonas luteoviolacea HI1.</title>
        <authorList>
            <person name="Asahina A.Y."/>
            <person name="Hadfield M.G."/>
        </authorList>
    </citation>
    <scope>NUCLEOTIDE SEQUENCE [LARGE SCALE GENOMIC DNA]</scope>
    <source>
        <strain evidence="2 3">HI1</strain>
    </source>
</reference>
<feature type="transmembrane region" description="Helical" evidence="1">
    <location>
        <begin position="73"/>
        <end position="93"/>
    </location>
</feature>
<keyword evidence="1" id="KW-0472">Membrane</keyword>
<protein>
    <recommendedName>
        <fullName evidence="4">DUF4345 domain-containing protein</fullName>
    </recommendedName>
</protein>
<comment type="caution">
    <text evidence="2">The sequence shown here is derived from an EMBL/GenBank/DDBJ whole genome shotgun (WGS) entry which is preliminary data.</text>
</comment>
<feature type="transmembrane region" description="Helical" evidence="1">
    <location>
        <begin position="99"/>
        <end position="121"/>
    </location>
</feature>
<dbReference type="AlphaFoldDB" id="A0A0C1MKG6"/>
<gene>
    <name evidence="2" type="ORF">JF50_10145</name>
</gene>
<dbReference type="RefSeq" id="WP_039609310.1">
    <property type="nucleotide sequence ID" value="NZ_JWIC01000005.1"/>
</dbReference>
<dbReference type="EMBL" id="JWIC01000005">
    <property type="protein sequence ID" value="KID57539.1"/>
    <property type="molecule type" value="Genomic_DNA"/>
</dbReference>
<feature type="transmembrane region" description="Helical" evidence="1">
    <location>
        <begin position="50"/>
        <end position="66"/>
    </location>
</feature>